<evidence type="ECO:0008006" key="3">
    <source>
        <dbReference type="Google" id="ProtNLM"/>
    </source>
</evidence>
<proteinExistence type="predicted"/>
<dbReference type="EMBL" id="JAKMXF010000033">
    <property type="protein sequence ID" value="KAI6660355.1"/>
    <property type="molecule type" value="Genomic_DNA"/>
</dbReference>
<dbReference type="Proteomes" id="UP001165289">
    <property type="component" value="Unassembled WGS sequence"/>
</dbReference>
<evidence type="ECO:0000313" key="2">
    <source>
        <dbReference type="Proteomes" id="UP001165289"/>
    </source>
</evidence>
<gene>
    <name evidence="1" type="ORF">LOD99_13942</name>
</gene>
<name>A0AAV7KI19_9METZ</name>
<protein>
    <recommendedName>
        <fullName evidence="3">CHHC U11-48K-type domain-containing protein</fullName>
    </recommendedName>
</protein>
<reference evidence="1 2" key="1">
    <citation type="journal article" date="2023" name="BMC Biol.">
        <title>The compact genome of the sponge Oopsacas minuta (Hexactinellida) is lacking key metazoan core genes.</title>
        <authorList>
            <person name="Santini S."/>
            <person name="Schenkelaars Q."/>
            <person name="Jourda C."/>
            <person name="Duchesne M."/>
            <person name="Belahbib H."/>
            <person name="Rocher C."/>
            <person name="Selva M."/>
            <person name="Riesgo A."/>
            <person name="Vervoort M."/>
            <person name="Leys S.P."/>
            <person name="Kodjabachian L."/>
            <person name="Le Bivic A."/>
            <person name="Borchiellini C."/>
            <person name="Claverie J.M."/>
            <person name="Renard E."/>
        </authorList>
    </citation>
    <scope>NUCLEOTIDE SEQUENCE [LARGE SCALE GENOMIC DNA]</scope>
    <source>
        <strain evidence="1">SPO-2</strain>
    </source>
</reference>
<accession>A0AAV7KI19</accession>
<keyword evidence="2" id="KW-1185">Reference proteome</keyword>
<evidence type="ECO:0000313" key="1">
    <source>
        <dbReference type="EMBL" id="KAI6660355.1"/>
    </source>
</evidence>
<dbReference type="AlphaFoldDB" id="A0AAV7KI19"/>
<sequence length="230" mass="27088">MSLSEAEIEVRSVQLEIMRQRLEDCEYKTKLIELDISTDDSMQCPVNPQHYIKDTNKQHIRVCKYKQEGVSREEIRDFGIRGRERGLVIIPNKLEDDILRKMRGITEYKHVIKDIAGDESIDKQFQVNDSLHYSYDVLQSFRTPQERAFLYDYAVAKSKEIAPEITDTLPDPFHKIHKKVKKDTIESKITNSRDSKRRRKSYRGGKGVKILSLREETKNLIELYMNNFCE</sequence>
<organism evidence="1 2">
    <name type="scientific">Oopsacas minuta</name>
    <dbReference type="NCBI Taxonomy" id="111878"/>
    <lineage>
        <taxon>Eukaryota</taxon>
        <taxon>Metazoa</taxon>
        <taxon>Porifera</taxon>
        <taxon>Hexactinellida</taxon>
        <taxon>Hexasterophora</taxon>
        <taxon>Lyssacinosida</taxon>
        <taxon>Leucopsacidae</taxon>
        <taxon>Oopsacas</taxon>
    </lineage>
</organism>
<comment type="caution">
    <text evidence="1">The sequence shown here is derived from an EMBL/GenBank/DDBJ whole genome shotgun (WGS) entry which is preliminary data.</text>
</comment>